<protein>
    <submittedName>
        <fullName evidence="1">Uncharacterized protein</fullName>
    </submittedName>
</protein>
<evidence type="ECO:0000313" key="1">
    <source>
        <dbReference type="EMBL" id="BBZ17747.1"/>
    </source>
</evidence>
<proteinExistence type="predicted"/>
<dbReference type="Pfam" id="PF13561">
    <property type="entry name" value="adh_short_C2"/>
    <property type="match status" value="1"/>
</dbReference>
<dbReference type="Proteomes" id="UP000466187">
    <property type="component" value="Chromosome"/>
</dbReference>
<accession>A0A7I7WLY8</accession>
<dbReference type="KEGG" id="mgad:MGAD_20820"/>
<dbReference type="RefSeq" id="WP_163686431.1">
    <property type="nucleotide sequence ID" value="NZ_AP022608.1"/>
</dbReference>
<dbReference type="PRINTS" id="PR00081">
    <property type="entry name" value="GDHRDH"/>
</dbReference>
<evidence type="ECO:0000313" key="2">
    <source>
        <dbReference type="Proteomes" id="UP000466187"/>
    </source>
</evidence>
<dbReference type="InterPro" id="IPR036291">
    <property type="entry name" value="NAD(P)-bd_dom_sf"/>
</dbReference>
<dbReference type="InterPro" id="IPR002347">
    <property type="entry name" value="SDR_fam"/>
</dbReference>
<organism evidence="1 2">
    <name type="scientific">Mycolicibacterium gadium</name>
    <name type="common">Mycobacterium gadium</name>
    <dbReference type="NCBI Taxonomy" id="1794"/>
    <lineage>
        <taxon>Bacteria</taxon>
        <taxon>Bacillati</taxon>
        <taxon>Actinomycetota</taxon>
        <taxon>Actinomycetes</taxon>
        <taxon>Mycobacteriales</taxon>
        <taxon>Mycobacteriaceae</taxon>
        <taxon>Mycolicibacterium</taxon>
    </lineage>
</organism>
<dbReference type="AlphaFoldDB" id="A0A7I7WLY8"/>
<sequence>MADKVIVIGTVGGVASALADGLGAALGEPDTLSASDVNSVVITVGTEPAPRLQDTAAVSSAEWDIRVGETMWKALVTLQSAHSALASRGGRIVLVVPTVGIAGAAGLVPYTTAVEGIRAMAKSAARQWGRDGVVVNLIAAPIRVFAEALSESEGHLTNAAVADDPTLVHSLVETAKFLLRSDVAHVAGATVVVDGGSVMLP</sequence>
<name>A0A7I7WLY8_MYCGU</name>
<dbReference type="SUPFAM" id="SSF51735">
    <property type="entry name" value="NAD(P)-binding Rossmann-fold domains"/>
    <property type="match status" value="1"/>
</dbReference>
<reference evidence="1 2" key="1">
    <citation type="journal article" date="2019" name="Emerg. Microbes Infect.">
        <title>Comprehensive subspecies identification of 175 nontuberculous mycobacteria species based on 7547 genomic profiles.</title>
        <authorList>
            <person name="Matsumoto Y."/>
            <person name="Kinjo T."/>
            <person name="Motooka D."/>
            <person name="Nabeya D."/>
            <person name="Jung N."/>
            <person name="Uechi K."/>
            <person name="Horii T."/>
            <person name="Iida T."/>
            <person name="Fujita J."/>
            <person name="Nakamura S."/>
        </authorList>
    </citation>
    <scope>NUCLEOTIDE SEQUENCE [LARGE SCALE GENOMIC DNA]</scope>
    <source>
        <strain evidence="1 2">JCM 12688</strain>
    </source>
</reference>
<gene>
    <name evidence="1" type="ORF">MGAD_20820</name>
</gene>
<dbReference type="Gene3D" id="3.40.50.720">
    <property type="entry name" value="NAD(P)-binding Rossmann-like Domain"/>
    <property type="match status" value="1"/>
</dbReference>
<dbReference type="EMBL" id="AP022608">
    <property type="protein sequence ID" value="BBZ17747.1"/>
    <property type="molecule type" value="Genomic_DNA"/>
</dbReference>